<dbReference type="Pfam" id="PF07398">
    <property type="entry name" value="MDMPI_C"/>
    <property type="match status" value="1"/>
</dbReference>
<comment type="caution">
    <text evidence="3">The sequence shown here is derived from an EMBL/GenBank/DDBJ whole genome shotgun (WGS) entry which is preliminary data.</text>
</comment>
<dbReference type="PANTHER" id="PTHR40758">
    <property type="entry name" value="CONSERVED PROTEIN"/>
    <property type="match status" value="1"/>
</dbReference>
<feature type="domain" description="MDMPI C-terminal" evidence="1">
    <location>
        <begin position="142"/>
        <end position="244"/>
    </location>
</feature>
<organism evidence="3 4">
    <name type="scientific">Streptomyces phyllanthi</name>
    <dbReference type="NCBI Taxonomy" id="1803180"/>
    <lineage>
        <taxon>Bacteria</taxon>
        <taxon>Bacillati</taxon>
        <taxon>Actinomycetota</taxon>
        <taxon>Actinomycetes</taxon>
        <taxon>Kitasatosporales</taxon>
        <taxon>Streptomycetaceae</taxon>
        <taxon>Streptomyces</taxon>
    </lineage>
</organism>
<dbReference type="EMBL" id="VJZE01000097">
    <property type="protein sequence ID" value="MPY41455.1"/>
    <property type="molecule type" value="Genomic_DNA"/>
</dbReference>
<gene>
    <name evidence="3" type="ORF">FNH04_16505</name>
</gene>
<sequence length="252" mass="27749">METVDFIETLRRDGKSLVDLATSAGWDAKVPTCPGWLVRDLVAHTGSVHRWATGYLAGMTRRVPIEPCAPQNAEDLAPWFRDGHGALVDALTAAPVDLECWTFLPAPTPLSFWARRQAHETAIHRVDAESAAGAEHTEFSPEFARDGIDELLTGFHVRSKSRVRTEQPRTLLVEATDPGSDPAQPSAWLLRLSEEPPRVERLTDADAEPTDCVVRGPSQALYLALWNRGRRQDLDVTGDASLAELWHSTSAV</sequence>
<dbReference type="Pfam" id="PF11716">
    <property type="entry name" value="MDMPI_N"/>
    <property type="match status" value="1"/>
</dbReference>
<dbReference type="NCBIfam" id="TIGR03083">
    <property type="entry name" value="maleylpyruvate isomerase family mycothiol-dependent enzyme"/>
    <property type="match status" value="1"/>
</dbReference>
<name>A0A5N8W5P2_9ACTN</name>
<dbReference type="InterPro" id="IPR010872">
    <property type="entry name" value="MDMPI_C-term_domain"/>
</dbReference>
<evidence type="ECO:0000259" key="2">
    <source>
        <dbReference type="Pfam" id="PF11716"/>
    </source>
</evidence>
<evidence type="ECO:0000313" key="4">
    <source>
        <dbReference type="Proteomes" id="UP000326979"/>
    </source>
</evidence>
<dbReference type="SUPFAM" id="SSF109854">
    <property type="entry name" value="DinB/YfiT-like putative metalloenzymes"/>
    <property type="match status" value="1"/>
</dbReference>
<dbReference type="InterPro" id="IPR017517">
    <property type="entry name" value="Maleyloyr_isom"/>
</dbReference>
<evidence type="ECO:0000259" key="1">
    <source>
        <dbReference type="Pfam" id="PF07398"/>
    </source>
</evidence>
<dbReference type="PANTHER" id="PTHR40758:SF1">
    <property type="entry name" value="CONSERVED PROTEIN"/>
    <property type="match status" value="1"/>
</dbReference>
<dbReference type="InterPro" id="IPR034660">
    <property type="entry name" value="DinB/YfiT-like"/>
</dbReference>
<protein>
    <submittedName>
        <fullName evidence="3">Maleylpyruvate isomerase family mycothiol-dependent enzyme</fullName>
    </submittedName>
</protein>
<dbReference type="Gene3D" id="1.20.120.450">
    <property type="entry name" value="dinb family like domain"/>
    <property type="match status" value="1"/>
</dbReference>
<reference evidence="3 4" key="1">
    <citation type="submission" date="2019-07" db="EMBL/GenBank/DDBJ databases">
        <title>New species of Amycolatopsis and Streptomyces.</title>
        <authorList>
            <person name="Duangmal K."/>
            <person name="Teo W.F.A."/>
            <person name="Lipun K."/>
        </authorList>
    </citation>
    <scope>NUCLEOTIDE SEQUENCE [LARGE SCALE GENOMIC DNA]</scope>
    <source>
        <strain evidence="3 4">TISTR 2346</strain>
    </source>
</reference>
<dbReference type="AlphaFoldDB" id="A0A5N8W5P2"/>
<keyword evidence="3" id="KW-0670">Pyruvate</keyword>
<evidence type="ECO:0000313" key="3">
    <source>
        <dbReference type="EMBL" id="MPY41455.1"/>
    </source>
</evidence>
<proteinExistence type="predicted"/>
<dbReference type="GO" id="GO:0046872">
    <property type="term" value="F:metal ion binding"/>
    <property type="evidence" value="ECO:0007669"/>
    <property type="project" value="InterPro"/>
</dbReference>
<dbReference type="GO" id="GO:0016853">
    <property type="term" value="F:isomerase activity"/>
    <property type="evidence" value="ECO:0007669"/>
    <property type="project" value="UniProtKB-KW"/>
</dbReference>
<dbReference type="InterPro" id="IPR024344">
    <property type="entry name" value="MDMPI_metal-binding"/>
</dbReference>
<feature type="domain" description="Mycothiol-dependent maleylpyruvate isomerase metal-binding" evidence="2">
    <location>
        <begin position="10"/>
        <end position="128"/>
    </location>
</feature>
<dbReference type="GO" id="GO:0005886">
    <property type="term" value="C:plasma membrane"/>
    <property type="evidence" value="ECO:0007669"/>
    <property type="project" value="TreeGrafter"/>
</dbReference>
<accession>A0A5N8W5P2</accession>
<keyword evidence="3" id="KW-0413">Isomerase</keyword>
<dbReference type="RefSeq" id="WP_322723170.1">
    <property type="nucleotide sequence ID" value="NZ_BAABEQ010000031.1"/>
</dbReference>
<dbReference type="Proteomes" id="UP000326979">
    <property type="component" value="Unassembled WGS sequence"/>
</dbReference>
<keyword evidence="4" id="KW-1185">Reference proteome</keyword>